<dbReference type="EMBL" id="KE344869">
    <property type="protein sequence ID" value="EXB82646.1"/>
    <property type="molecule type" value="Genomic_DNA"/>
</dbReference>
<accession>W9RNI8</accession>
<evidence type="ECO:0008006" key="3">
    <source>
        <dbReference type="Google" id="ProtNLM"/>
    </source>
</evidence>
<evidence type="ECO:0000313" key="2">
    <source>
        <dbReference type="Proteomes" id="UP000030645"/>
    </source>
</evidence>
<organism evidence="1 2">
    <name type="scientific">Morus notabilis</name>
    <dbReference type="NCBI Taxonomy" id="981085"/>
    <lineage>
        <taxon>Eukaryota</taxon>
        <taxon>Viridiplantae</taxon>
        <taxon>Streptophyta</taxon>
        <taxon>Embryophyta</taxon>
        <taxon>Tracheophyta</taxon>
        <taxon>Spermatophyta</taxon>
        <taxon>Magnoliopsida</taxon>
        <taxon>eudicotyledons</taxon>
        <taxon>Gunneridae</taxon>
        <taxon>Pentapetalae</taxon>
        <taxon>rosids</taxon>
        <taxon>fabids</taxon>
        <taxon>Rosales</taxon>
        <taxon>Moraceae</taxon>
        <taxon>Moreae</taxon>
        <taxon>Morus</taxon>
    </lineage>
</organism>
<dbReference type="Proteomes" id="UP000030645">
    <property type="component" value="Unassembled WGS sequence"/>
</dbReference>
<evidence type="ECO:0000313" key="1">
    <source>
        <dbReference type="EMBL" id="EXB82646.1"/>
    </source>
</evidence>
<proteinExistence type="predicted"/>
<sequence length="85" mass="10137">MYTAGGDFERRKFGQRARAQRMAIDKRNEKKGNDVLKSLEPYSSHVPPVFKHHKFTFLLSSSMEFLKDTEKDDYEEYEKIFSRLE</sequence>
<protein>
    <recommendedName>
        <fullName evidence="3">IBB domain-containing protein</fullName>
    </recommendedName>
</protein>
<reference evidence="2" key="1">
    <citation type="submission" date="2013-01" db="EMBL/GenBank/DDBJ databases">
        <title>Draft Genome Sequence of a Mulberry Tree, Morus notabilis C.K. Schneid.</title>
        <authorList>
            <person name="He N."/>
            <person name="Zhao S."/>
        </authorList>
    </citation>
    <scope>NUCLEOTIDE SEQUENCE</scope>
</reference>
<keyword evidence="2" id="KW-1185">Reference proteome</keyword>
<name>W9RNI8_9ROSA</name>
<dbReference type="AlphaFoldDB" id="W9RNI8"/>
<gene>
    <name evidence="1" type="ORF">L484_027827</name>
</gene>